<proteinExistence type="predicted"/>
<evidence type="ECO:0000313" key="3">
    <source>
        <dbReference type="EMBL" id="MFD1018335.1"/>
    </source>
</evidence>
<evidence type="ECO:0000259" key="2">
    <source>
        <dbReference type="Pfam" id="PF13439"/>
    </source>
</evidence>
<dbReference type="Pfam" id="PF13439">
    <property type="entry name" value="Glyco_transf_4"/>
    <property type="match status" value="1"/>
</dbReference>
<gene>
    <name evidence="3" type="ORF">ACFQ2J_03895</name>
</gene>
<accession>A0ABW3KXH8</accession>
<comment type="caution">
    <text evidence="3">The sequence shown here is derived from an EMBL/GenBank/DDBJ whole genome shotgun (WGS) entry which is preliminary data.</text>
</comment>
<keyword evidence="3" id="KW-0808">Transferase</keyword>
<dbReference type="InterPro" id="IPR050194">
    <property type="entry name" value="Glycosyltransferase_grp1"/>
</dbReference>
<dbReference type="EMBL" id="JBHTKL010000001">
    <property type="protein sequence ID" value="MFD1018335.1"/>
    <property type="molecule type" value="Genomic_DNA"/>
</dbReference>
<keyword evidence="3" id="KW-0328">Glycosyltransferase</keyword>
<evidence type="ECO:0000313" key="4">
    <source>
        <dbReference type="Proteomes" id="UP001596990"/>
    </source>
</evidence>
<dbReference type="EC" id="2.4.-.-" evidence="3"/>
<name>A0ABW3KXH8_9BACI</name>
<dbReference type="PANTHER" id="PTHR45947:SF3">
    <property type="entry name" value="SULFOQUINOVOSYL TRANSFERASE SQD2"/>
    <property type="match status" value="1"/>
</dbReference>
<dbReference type="InterPro" id="IPR028098">
    <property type="entry name" value="Glyco_trans_4-like_N"/>
</dbReference>
<organism evidence="3 4">
    <name type="scientific">Thalassobacillus hwangdonensis</name>
    <dbReference type="NCBI Taxonomy" id="546108"/>
    <lineage>
        <taxon>Bacteria</taxon>
        <taxon>Bacillati</taxon>
        <taxon>Bacillota</taxon>
        <taxon>Bacilli</taxon>
        <taxon>Bacillales</taxon>
        <taxon>Bacillaceae</taxon>
        <taxon>Thalassobacillus</taxon>
    </lineage>
</organism>
<dbReference type="InterPro" id="IPR001296">
    <property type="entry name" value="Glyco_trans_1"/>
</dbReference>
<dbReference type="SUPFAM" id="SSF53756">
    <property type="entry name" value="UDP-Glycosyltransferase/glycogen phosphorylase"/>
    <property type="match status" value="1"/>
</dbReference>
<keyword evidence="4" id="KW-1185">Reference proteome</keyword>
<dbReference type="GO" id="GO:0016757">
    <property type="term" value="F:glycosyltransferase activity"/>
    <property type="evidence" value="ECO:0007669"/>
    <property type="project" value="UniProtKB-KW"/>
</dbReference>
<sequence>MKIAIITETFLPSTDGVVTRLKEAIKHLIEEDNEVIVIAPDMGVTEYEGAVVEGVKTTKLPFYRYREFSLPQKKVKYLLEKYQPDIVHVVNPALVGVSGVYYANKLDFPLLASYHTHVPKYLDFYRLYPFKPLVWWYFKKLHSFSDLNLCTSNAVQKELTGHGFPNVHVWDRGVAIENYHPDFKSEAMRDRLSGGKPENKLLVFVGRLAAEKEIHKLKPVLEKRSDISLALVGDGPARKELEKTFEGTNTIFTGFLHDKELSEAFASGDAFIFPSVTETLGLVILEAMASGLPVIAAKSGPTMEQVEDGRTGILYENENTESLIQAIEKLEDENYYRSLCKNARKEAEKFSWKRPSEQILEYYEQTLKAYQNKQVKAQKKMKVTE</sequence>
<feature type="domain" description="Glycosyl transferase family 1" evidence="1">
    <location>
        <begin position="197"/>
        <end position="345"/>
    </location>
</feature>
<dbReference type="Pfam" id="PF00534">
    <property type="entry name" value="Glycos_transf_1"/>
    <property type="match status" value="1"/>
</dbReference>
<protein>
    <submittedName>
        <fullName evidence="3">Glycosyltransferase family 4 protein</fullName>
        <ecNumber evidence="3">2.4.-.-</ecNumber>
    </submittedName>
</protein>
<dbReference type="PANTHER" id="PTHR45947">
    <property type="entry name" value="SULFOQUINOVOSYL TRANSFERASE SQD2"/>
    <property type="match status" value="1"/>
</dbReference>
<dbReference type="Proteomes" id="UP001596990">
    <property type="component" value="Unassembled WGS sequence"/>
</dbReference>
<evidence type="ECO:0000259" key="1">
    <source>
        <dbReference type="Pfam" id="PF00534"/>
    </source>
</evidence>
<dbReference type="RefSeq" id="WP_386056756.1">
    <property type="nucleotide sequence ID" value="NZ_JBHTKL010000001.1"/>
</dbReference>
<feature type="domain" description="Glycosyltransferase subfamily 4-like N-terminal" evidence="2">
    <location>
        <begin position="15"/>
        <end position="177"/>
    </location>
</feature>
<dbReference type="CDD" id="cd03814">
    <property type="entry name" value="GT4-like"/>
    <property type="match status" value="1"/>
</dbReference>
<dbReference type="Gene3D" id="3.40.50.2000">
    <property type="entry name" value="Glycogen Phosphorylase B"/>
    <property type="match status" value="2"/>
</dbReference>
<reference evidence="4" key="1">
    <citation type="journal article" date="2019" name="Int. J. Syst. Evol. Microbiol.">
        <title>The Global Catalogue of Microorganisms (GCM) 10K type strain sequencing project: providing services to taxonomists for standard genome sequencing and annotation.</title>
        <authorList>
            <consortium name="The Broad Institute Genomics Platform"/>
            <consortium name="The Broad Institute Genome Sequencing Center for Infectious Disease"/>
            <person name="Wu L."/>
            <person name="Ma J."/>
        </authorList>
    </citation>
    <scope>NUCLEOTIDE SEQUENCE [LARGE SCALE GENOMIC DNA]</scope>
    <source>
        <strain evidence="4">CCUG 56607</strain>
    </source>
</reference>